<gene>
    <name evidence="4" type="ORF">GCM10010260_80060</name>
</gene>
<dbReference type="GO" id="GO:0032787">
    <property type="term" value="P:monocarboxylic acid metabolic process"/>
    <property type="evidence" value="ECO:0007669"/>
    <property type="project" value="UniProtKB-ARBA"/>
</dbReference>
<evidence type="ECO:0000259" key="3">
    <source>
        <dbReference type="SMART" id="SM00822"/>
    </source>
</evidence>
<proteinExistence type="inferred from homology"/>
<name>A0A918MG26_9ACTN</name>
<protein>
    <submittedName>
        <fullName evidence="4">Glucose-1-dehydrogenase</fullName>
    </submittedName>
</protein>
<keyword evidence="2" id="KW-0560">Oxidoreductase</keyword>
<keyword evidence="5" id="KW-1185">Reference proteome</keyword>
<evidence type="ECO:0000256" key="1">
    <source>
        <dbReference type="ARBA" id="ARBA00006484"/>
    </source>
</evidence>
<dbReference type="CDD" id="cd05358">
    <property type="entry name" value="GlcDH_SDR_c"/>
    <property type="match status" value="1"/>
</dbReference>
<accession>A0A918MG26</accession>
<dbReference type="InterPro" id="IPR050259">
    <property type="entry name" value="SDR"/>
</dbReference>
<comment type="caution">
    <text evidence="4">The sequence shown here is derived from an EMBL/GenBank/DDBJ whole genome shotgun (WGS) entry which is preliminary data.</text>
</comment>
<feature type="domain" description="Ketoreductase" evidence="3">
    <location>
        <begin position="42"/>
        <end position="235"/>
    </location>
</feature>
<reference evidence="4" key="1">
    <citation type="journal article" date="2014" name="Int. J. Syst. Evol. Microbiol.">
        <title>Complete genome sequence of Corynebacterium casei LMG S-19264T (=DSM 44701T), isolated from a smear-ripened cheese.</title>
        <authorList>
            <consortium name="US DOE Joint Genome Institute (JGI-PGF)"/>
            <person name="Walter F."/>
            <person name="Albersmeier A."/>
            <person name="Kalinowski J."/>
            <person name="Ruckert C."/>
        </authorList>
    </citation>
    <scope>NUCLEOTIDE SEQUENCE</scope>
    <source>
        <strain evidence="4">JCM 4369</strain>
    </source>
</reference>
<dbReference type="EMBL" id="BMTD01000032">
    <property type="protein sequence ID" value="GGV27580.1"/>
    <property type="molecule type" value="Genomic_DNA"/>
</dbReference>
<reference evidence="4" key="2">
    <citation type="submission" date="2020-09" db="EMBL/GenBank/DDBJ databases">
        <authorList>
            <person name="Sun Q."/>
            <person name="Ohkuma M."/>
        </authorList>
    </citation>
    <scope>NUCLEOTIDE SEQUENCE</scope>
    <source>
        <strain evidence="4">JCM 4369</strain>
    </source>
</reference>
<dbReference type="FunFam" id="3.40.50.720:FF:000084">
    <property type="entry name" value="Short-chain dehydrogenase reductase"/>
    <property type="match status" value="1"/>
</dbReference>
<dbReference type="PRINTS" id="PR00081">
    <property type="entry name" value="GDHRDH"/>
</dbReference>
<organism evidence="4 5">
    <name type="scientific">Streptomyces filipinensis</name>
    <dbReference type="NCBI Taxonomy" id="66887"/>
    <lineage>
        <taxon>Bacteria</taxon>
        <taxon>Bacillati</taxon>
        <taxon>Actinomycetota</taxon>
        <taxon>Actinomycetes</taxon>
        <taxon>Kitasatosporales</taxon>
        <taxon>Streptomycetaceae</taxon>
        <taxon>Streptomyces</taxon>
    </lineage>
</organism>
<dbReference type="Pfam" id="PF13561">
    <property type="entry name" value="adh_short_C2"/>
    <property type="match status" value="1"/>
</dbReference>
<sequence>MSGPPGDGPGGSGHALEEQDIVSSTEATSQGVMVPAHLLRGQKALVTGANSGIGRATAVALGRAGADVVVNYVAGAEEAEKVVEEITALGVRAAAHQADVSDEQQVVAMMDRMVKEFGTIDILVANAGLQRDAPFTEMTLAQWQKVLDVNLTGQFLCAREATKEFLRRGVVPEVSRAAGKIICMSSVHQIIPWAGHVNYASSKGGVQMMMETLAQELAPKKVRVNAIAPGAIRTPINRSAWETPQARQDLLRLIPYGRIGDPEDIGYAAVGLASDLMDYVVGATLYVDGGMTLFPGFATGG</sequence>
<dbReference type="SUPFAM" id="SSF51735">
    <property type="entry name" value="NAD(P)-binding Rossmann-fold domains"/>
    <property type="match status" value="1"/>
</dbReference>
<dbReference type="Proteomes" id="UP000618795">
    <property type="component" value="Unassembled WGS sequence"/>
</dbReference>
<dbReference type="PRINTS" id="PR00080">
    <property type="entry name" value="SDRFAMILY"/>
</dbReference>
<comment type="similarity">
    <text evidence="1">Belongs to the short-chain dehydrogenases/reductases (SDR) family.</text>
</comment>
<dbReference type="InterPro" id="IPR057326">
    <property type="entry name" value="KR_dom"/>
</dbReference>
<dbReference type="PANTHER" id="PTHR42879">
    <property type="entry name" value="3-OXOACYL-(ACYL-CARRIER-PROTEIN) REDUCTASE"/>
    <property type="match status" value="1"/>
</dbReference>
<dbReference type="Gene3D" id="3.40.50.720">
    <property type="entry name" value="NAD(P)-binding Rossmann-like Domain"/>
    <property type="match status" value="1"/>
</dbReference>
<evidence type="ECO:0000313" key="4">
    <source>
        <dbReference type="EMBL" id="GGV27580.1"/>
    </source>
</evidence>
<dbReference type="SMART" id="SM00822">
    <property type="entry name" value="PKS_KR"/>
    <property type="match status" value="1"/>
</dbReference>
<dbReference type="InterPro" id="IPR020904">
    <property type="entry name" value="Sc_DH/Rdtase_CS"/>
</dbReference>
<dbReference type="InterPro" id="IPR036291">
    <property type="entry name" value="NAD(P)-bd_dom_sf"/>
</dbReference>
<dbReference type="GO" id="GO:0016491">
    <property type="term" value="F:oxidoreductase activity"/>
    <property type="evidence" value="ECO:0007669"/>
    <property type="project" value="UniProtKB-KW"/>
</dbReference>
<dbReference type="PANTHER" id="PTHR42879:SF2">
    <property type="entry name" value="3-OXOACYL-[ACYL-CARRIER-PROTEIN] REDUCTASE FABG"/>
    <property type="match status" value="1"/>
</dbReference>
<evidence type="ECO:0000313" key="5">
    <source>
        <dbReference type="Proteomes" id="UP000618795"/>
    </source>
</evidence>
<dbReference type="PROSITE" id="PS00061">
    <property type="entry name" value="ADH_SHORT"/>
    <property type="match status" value="1"/>
</dbReference>
<evidence type="ECO:0000256" key="2">
    <source>
        <dbReference type="ARBA" id="ARBA00023002"/>
    </source>
</evidence>
<dbReference type="AlphaFoldDB" id="A0A918MG26"/>
<dbReference type="NCBIfam" id="NF005559">
    <property type="entry name" value="PRK07231.1"/>
    <property type="match status" value="1"/>
</dbReference>
<dbReference type="InterPro" id="IPR002347">
    <property type="entry name" value="SDR_fam"/>
</dbReference>